<dbReference type="Gene3D" id="3.40.50.1000">
    <property type="entry name" value="HAD superfamily/HAD-like"/>
    <property type="match status" value="2"/>
</dbReference>
<dbReference type="GO" id="GO:0016791">
    <property type="term" value="F:phosphatase activity"/>
    <property type="evidence" value="ECO:0007669"/>
    <property type="project" value="TreeGrafter"/>
</dbReference>
<dbReference type="InterPro" id="IPR023214">
    <property type="entry name" value="HAD_sf"/>
</dbReference>
<dbReference type="GO" id="GO:0005737">
    <property type="term" value="C:cytoplasm"/>
    <property type="evidence" value="ECO:0007669"/>
    <property type="project" value="TreeGrafter"/>
</dbReference>
<gene>
    <name evidence="1" type="ORF">SAMN05660710_02040</name>
</gene>
<dbReference type="OrthoDB" id="9791073at2"/>
<dbReference type="SUPFAM" id="SSF56784">
    <property type="entry name" value="HAD-like"/>
    <property type="match status" value="1"/>
</dbReference>
<dbReference type="InterPro" id="IPR006357">
    <property type="entry name" value="HAD-SF_hydro_IIA"/>
</dbReference>
<proteinExistence type="predicted"/>
<name>A0A1G5H7T9_9RHOB</name>
<reference evidence="1 2" key="1">
    <citation type="submission" date="2016-10" db="EMBL/GenBank/DDBJ databases">
        <authorList>
            <person name="de Groot N.N."/>
        </authorList>
    </citation>
    <scope>NUCLEOTIDE SEQUENCE [LARGE SCALE GENOMIC DNA]</scope>
    <source>
        <strain evidence="1 2">CGMCC 1.8925</strain>
    </source>
</reference>
<dbReference type="AlphaFoldDB" id="A0A1G5H7T9"/>
<evidence type="ECO:0000313" key="2">
    <source>
        <dbReference type="Proteomes" id="UP000199502"/>
    </source>
</evidence>
<evidence type="ECO:0000313" key="1">
    <source>
        <dbReference type="EMBL" id="SCY59955.1"/>
    </source>
</evidence>
<dbReference type="InterPro" id="IPR006356">
    <property type="entry name" value="HAD-SF_hydro_IIA_hyp3"/>
</dbReference>
<accession>A0A1G5H7T9</accession>
<dbReference type="STRING" id="336292.SAMN05660710_02040"/>
<dbReference type="RefSeq" id="WP_090743466.1">
    <property type="nucleotide sequence ID" value="NZ_FMVT01000006.1"/>
</dbReference>
<keyword evidence="2" id="KW-1185">Reference proteome</keyword>
<sequence>MTQIIGALSEIAADYDALFCDLWGCLHNGKAAYPAAVAALQGFRAQGGRVCLMTNAPRPNKYVVQQLDRMGVPRDCWDLVVSSGDAAQEAMFAGAVGRKVWHIGTDKDAGFFTDVPPEFADAPAIERVGLDEAEGIVASGPFYEDSETPEHYRAQFLLARERGLPMLCANPDIVVDLGETRIYCAGALAEFYESIGGKAFYFGKPHPPIYDRARRLMELGEDARILAVGDGIATDVKGAAQEGIDALFVTGGLAADAFGTDVEAPVLEALLAWLRVHQMEPRYAIGRLR</sequence>
<dbReference type="Pfam" id="PF13344">
    <property type="entry name" value="Hydrolase_6"/>
    <property type="match status" value="1"/>
</dbReference>
<dbReference type="NCBIfam" id="TIGR01459">
    <property type="entry name" value="HAD-SF-IIA-hyp4"/>
    <property type="match status" value="1"/>
</dbReference>
<dbReference type="PANTHER" id="PTHR19288">
    <property type="entry name" value="4-NITROPHENYLPHOSPHATASE-RELATED"/>
    <property type="match status" value="1"/>
</dbReference>
<dbReference type="InterPro" id="IPR036412">
    <property type="entry name" value="HAD-like_sf"/>
</dbReference>
<dbReference type="EMBL" id="FMVT01000006">
    <property type="protein sequence ID" value="SCY59955.1"/>
    <property type="molecule type" value="Genomic_DNA"/>
</dbReference>
<dbReference type="CDD" id="cd07525">
    <property type="entry name" value="HAD_like"/>
    <property type="match status" value="1"/>
</dbReference>
<protein>
    <submittedName>
        <fullName evidence="1">HAD-superfamily class IIA hydrolase, TIGR01459</fullName>
    </submittedName>
</protein>
<dbReference type="Pfam" id="PF13242">
    <property type="entry name" value="Hydrolase_like"/>
    <property type="match status" value="1"/>
</dbReference>
<keyword evidence="1" id="KW-0378">Hydrolase</keyword>
<dbReference type="Proteomes" id="UP000199502">
    <property type="component" value="Unassembled WGS sequence"/>
</dbReference>
<organism evidence="1 2">
    <name type="scientific">Paracoccus tibetensis</name>
    <dbReference type="NCBI Taxonomy" id="336292"/>
    <lineage>
        <taxon>Bacteria</taxon>
        <taxon>Pseudomonadati</taxon>
        <taxon>Pseudomonadota</taxon>
        <taxon>Alphaproteobacteria</taxon>
        <taxon>Rhodobacterales</taxon>
        <taxon>Paracoccaceae</taxon>
        <taxon>Paracoccus</taxon>
    </lineage>
</organism>
<dbReference type="PANTHER" id="PTHR19288:SF90">
    <property type="entry name" value="OS08G0542600 PROTEIN"/>
    <property type="match status" value="1"/>
</dbReference>
<dbReference type="NCBIfam" id="TIGR01460">
    <property type="entry name" value="HAD-SF-IIA"/>
    <property type="match status" value="1"/>
</dbReference>